<dbReference type="GO" id="GO:0052621">
    <property type="term" value="F:diguanylate cyclase activity"/>
    <property type="evidence" value="ECO:0007669"/>
    <property type="project" value="TreeGrafter"/>
</dbReference>
<evidence type="ECO:0000313" key="4">
    <source>
        <dbReference type="Proteomes" id="UP000003860"/>
    </source>
</evidence>
<feature type="transmembrane region" description="Helical" evidence="1">
    <location>
        <begin position="6"/>
        <end position="24"/>
    </location>
</feature>
<dbReference type="PROSITE" id="PS50887">
    <property type="entry name" value="GGDEF"/>
    <property type="match status" value="1"/>
</dbReference>
<feature type="transmembrane region" description="Helical" evidence="1">
    <location>
        <begin position="192"/>
        <end position="209"/>
    </location>
</feature>
<dbReference type="RefSeq" id="WP_004621174.1">
    <property type="nucleotide sequence ID" value="NZ_ACXX02000013.1"/>
</dbReference>
<dbReference type="SUPFAM" id="SSF55073">
    <property type="entry name" value="Nucleotide cyclase"/>
    <property type="match status" value="1"/>
</dbReference>
<dbReference type="AlphaFoldDB" id="F1TGB0"/>
<dbReference type="Pfam" id="PF00990">
    <property type="entry name" value="GGDEF"/>
    <property type="match status" value="1"/>
</dbReference>
<evidence type="ECO:0000259" key="2">
    <source>
        <dbReference type="PROSITE" id="PS50887"/>
    </source>
</evidence>
<feature type="transmembrane region" description="Helical" evidence="1">
    <location>
        <begin position="36"/>
        <end position="59"/>
    </location>
</feature>
<feature type="domain" description="GGDEF" evidence="2">
    <location>
        <begin position="241"/>
        <end position="372"/>
    </location>
</feature>
<feature type="transmembrane region" description="Helical" evidence="1">
    <location>
        <begin position="107"/>
        <end position="126"/>
    </location>
</feature>
<dbReference type="SMART" id="SM00267">
    <property type="entry name" value="GGDEF"/>
    <property type="match status" value="1"/>
</dbReference>
<dbReference type="CDD" id="cd01949">
    <property type="entry name" value="GGDEF"/>
    <property type="match status" value="1"/>
</dbReference>
<gene>
    <name evidence="3" type="ORF">Cpap_0728</name>
</gene>
<dbReference type="InterPro" id="IPR043128">
    <property type="entry name" value="Rev_trsase/Diguanyl_cyclase"/>
</dbReference>
<dbReference type="NCBIfam" id="TIGR00254">
    <property type="entry name" value="GGDEF"/>
    <property type="match status" value="1"/>
</dbReference>
<organism evidence="3 4">
    <name type="scientific">Ruminiclostridium papyrosolvens DSM 2782</name>
    <dbReference type="NCBI Taxonomy" id="588581"/>
    <lineage>
        <taxon>Bacteria</taxon>
        <taxon>Bacillati</taxon>
        <taxon>Bacillota</taxon>
        <taxon>Clostridia</taxon>
        <taxon>Eubacteriales</taxon>
        <taxon>Oscillospiraceae</taxon>
        <taxon>Ruminiclostridium</taxon>
    </lineage>
</organism>
<dbReference type="InterPro" id="IPR029787">
    <property type="entry name" value="Nucleotide_cyclase"/>
</dbReference>
<evidence type="ECO:0000256" key="1">
    <source>
        <dbReference type="SAM" id="Phobius"/>
    </source>
</evidence>
<keyword evidence="1" id="KW-0812">Transmembrane</keyword>
<feature type="transmembrane region" description="Helical" evidence="1">
    <location>
        <begin position="71"/>
        <end position="95"/>
    </location>
</feature>
<proteinExistence type="predicted"/>
<sequence length="381" mass="43697">MQTLINHQLTIISFGILFLFLIYANCVLEKKSVMRSLYLSAAILNLFLTLSNLLLKILLENYTLPLVIPRIIRGINFIASPLLAYTFLLFVSNYFANPFRIKKQTGLVINLLFFVNTIAAIIFFRTDIFSEKLATRVYIIPFSISLILLSYSIYVIFKRRKLLLKIEYIYIMSVSTMIATVTAFEVILNKTGYIWCFNSLALILMFVIIQQGELYKDSLTGARNRQALKKCLDCFERRNLRRLSAVMLDLDYFKSINDLYGHSEGDFALKAFVKVLQRVYLNSGIVFRTGGDEFLVLIDNKSEPQIHDLMKKVSGAIEKFNAGGNKPYSIKFSYAFGTYNRTDKGVNQFLHEIDLQMYNNKNGKKRIFGEGLQSGIYAGIL</sequence>
<keyword evidence="4" id="KW-1185">Reference proteome</keyword>
<protein>
    <submittedName>
        <fullName evidence="3">Diguanylate cyclase</fullName>
    </submittedName>
</protein>
<dbReference type="PANTHER" id="PTHR45138:SF9">
    <property type="entry name" value="DIGUANYLATE CYCLASE DGCM-RELATED"/>
    <property type="match status" value="1"/>
</dbReference>
<dbReference type="InterPro" id="IPR000160">
    <property type="entry name" value="GGDEF_dom"/>
</dbReference>
<dbReference type="STRING" id="588581.Cpap_0728"/>
<reference evidence="3" key="1">
    <citation type="submission" date="2009-07" db="EMBL/GenBank/DDBJ databases">
        <authorList>
            <consortium name="US DOE Joint Genome Institute (JGI-PGF)"/>
            <person name="Lucas S."/>
            <person name="Copeland A."/>
            <person name="Lapidus A."/>
            <person name="Glavina del Rio T."/>
            <person name="Tice H."/>
            <person name="Bruce D."/>
            <person name="Goodwin L."/>
            <person name="Pitluck S."/>
            <person name="Larimer F."/>
            <person name="Land M.L."/>
            <person name="Mouttaki H."/>
            <person name="He Z."/>
            <person name="Zhou J."/>
            <person name="Hemme C.L."/>
        </authorList>
    </citation>
    <scope>NUCLEOTIDE SEQUENCE</scope>
    <source>
        <strain evidence="3">DSM 2782</strain>
    </source>
</reference>
<feature type="transmembrane region" description="Helical" evidence="1">
    <location>
        <begin position="138"/>
        <end position="157"/>
    </location>
</feature>
<dbReference type="InterPro" id="IPR050469">
    <property type="entry name" value="Diguanylate_Cyclase"/>
</dbReference>
<dbReference type="Proteomes" id="UP000003860">
    <property type="component" value="Unassembled WGS sequence"/>
</dbReference>
<dbReference type="Gene3D" id="3.30.70.270">
    <property type="match status" value="1"/>
</dbReference>
<comment type="caution">
    <text evidence="3">The sequence shown here is derived from an EMBL/GenBank/DDBJ whole genome shotgun (WGS) entry which is preliminary data.</text>
</comment>
<keyword evidence="1" id="KW-1133">Transmembrane helix</keyword>
<feature type="transmembrane region" description="Helical" evidence="1">
    <location>
        <begin position="169"/>
        <end position="186"/>
    </location>
</feature>
<reference evidence="3" key="2">
    <citation type="submission" date="2011-01" db="EMBL/GenBank/DDBJ databases">
        <title>The Non-contiguous Finished genome of Clostridium papyrosolvens.</title>
        <authorList>
            <person name="Lucas S."/>
            <person name="Copeland A."/>
            <person name="Lapidus A."/>
            <person name="Cheng J.-F."/>
            <person name="Goodwin L."/>
            <person name="Pitluck S."/>
            <person name="Misra M."/>
            <person name="Chertkov O."/>
            <person name="Detter J.C."/>
            <person name="Han C."/>
            <person name="Tapia R."/>
            <person name="Land M."/>
            <person name="Hauser L."/>
            <person name="Kyrpides N."/>
            <person name="Ivanova N."/>
            <person name="Pagani I."/>
            <person name="Mouttaki H."/>
            <person name="He Z."/>
            <person name="Zhou J."/>
            <person name="Hemme C.L."/>
            <person name="Woyke T."/>
        </authorList>
    </citation>
    <scope>NUCLEOTIDE SEQUENCE [LARGE SCALE GENOMIC DNA]</scope>
    <source>
        <strain evidence="3">DSM 2782</strain>
    </source>
</reference>
<dbReference type="PANTHER" id="PTHR45138">
    <property type="entry name" value="REGULATORY COMPONENTS OF SENSORY TRANSDUCTION SYSTEM"/>
    <property type="match status" value="1"/>
</dbReference>
<name>F1TGB0_9FIRM</name>
<dbReference type="EMBL" id="ACXX02000013">
    <property type="protein sequence ID" value="EGD46475.1"/>
    <property type="molecule type" value="Genomic_DNA"/>
</dbReference>
<accession>F1TGB0</accession>
<evidence type="ECO:0000313" key="3">
    <source>
        <dbReference type="EMBL" id="EGD46475.1"/>
    </source>
</evidence>
<keyword evidence="1" id="KW-0472">Membrane</keyword>
<dbReference type="OrthoDB" id="9805474at2"/>
<dbReference type="eggNOG" id="COG2199">
    <property type="taxonomic scope" value="Bacteria"/>
</dbReference>